<gene>
    <name evidence="2" type="ORF">VISI1226_08754</name>
</gene>
<keyword evidence="1" id="KW-0812">Transmembrane</keyword>
<organism evidence="2 3">
    <name type="scientific">Vibrio sinaloensis DSM 21326</name>
    <dbReference type="NCBI Taxonomy" id="945550"/>
    <lineage>
        <taxon>Bacteria</taxon>
        <taxon>Pseudomonadati</taxon>
        <taxon>Pseudomonadota</taxon>
        <taxon>Gammaproteobacteria</taxon>
        <taxon>Vibrionales</taxon>
        <taxon>Vibrionaceae</taxon>
        <taxon>Vibrio</taxon>
        <taxon>Vibrio oreintalis group</taxon>
    </lineage>
</organism>
<protein>
    <recommendedName>
        <fullName evidence="4">DUF2975 domain-containing protein</fullName>
    </recommendedName>
</protein>
<keyword evidence="1" id="KW-1133">Transmembrane helix</keyword>
<name>E8MC51_PHOS4</name>
<feature type="transmembrane region" description="Helical" evidence="1">
    <location>
        <begin position="80"/>
        <end position="104"/>
    </location>
</feature>
<evidence type="ECO:0000313" key="2">
    <source>
        <dbReference type="EMBL" id="EGA68356.1"/>
    </source>
</evidence>
<dbReference type="Pfam" id="PF11188">
    <property type="entry name" value="DUF2975"/>
    <property type="match status" value="1"/>
</dbReference>
<dbReference type="EMBL" id="AEVT01000107">
    <property type="protein sequence ID" value="EGA68356.1"/>
    <property type="molecule type" value="Genomic_DNA"/>
</dbReference>
<proteinExistence type="predicted"/>
<feature type="transmembrane region" description="Helical" evidence="1">
    <location>
        <begin position="124"/>
        <end position="144"/>
    </location>
</feature>
<dbReference type="InterPro" id="IPR021354">
    <property type="entry name" value="DUF2975"/>
</dbReference>
<evidence type="ECO:0000256" key="1">
    <source>
        <dbReference type="SAM" id="Phobius"/>
    </source>
</evidence>
<comment type="caution">
    <text evidence="2">The sequence shown here is derived from an EMBL/GenBank/DDBJ whole genome shotgun (WGS) entry which is preliminary data.</text>
</comment>
<reference evidence="2 3" key="1">
    <citation type="journal article" date="2012" name="Int. J. Syst. Evol. Microbiol.">
        <title>Vibrio caribbeanicus sp. nov., isolated from the marine sponge Scleritoderma cyanea.</title>
        <authorList>
            <person name="Hoffmann M."/>
            <person name="Monday S.R."/>
            <person name="Allard M.W."/>
            <person name="Strain E.A."/>
            <person name="Whittaker P."/>
            <person name="Naum M."/>
            <person name="McCarthy P.J."/>
            <person name="Lopez J.V."/>
            <person name="Fischer M."/>
            <person name="Brown E.W."/>
        </authorList>
    </citation>
    <scope>NUCLEOTIDE SEQUENCE [LARGE SCALE GENOMIC DNA]</scope>
    <source>
        <strain evidence="3">DSMZ 21326</strain>
    </source>
</reference>
<dbReference type="AlphaFoldDB" id="E8MC51"/>
<feature type="non-terminal residue" evidence="2">
    <location>
        <position position="1"/>
    </location>
</feature>
<accession>E8MC51</accession>
<dbReference type="eggNOG" id="ENOG5033J0R">
    <property type="taxonomic scope" value="Bacteria"/>
</dbReference>
<keyword evidence="1" id="KW-0472">Membrane</keyword>
<feature type="transmembrane region" description="Helical" evidence="1">
    <location>
        <begin position="33"/>
        <end position="54"/>
    </location>
</feature>
<sequence length="194" mass="22307">LIYESFINMLSSYSLLVLYMSQQSISGFSRKLLILFWFSFVFVALLDSTLWFSATMFDAQWFTATFPVEVELPLSVTRSLVGYIPSMFSAFLTMAMLWQLIVLFRLYEKGQIFEQKNAECYKKLSYLLIATPFIGAISDLLLSLALSYNGDSWYFSIEVDDVDITMMVIGFIVRVIAVVMERAAELREESELTI</sequence>
<dbReference type="Proteomes" id="UP000006228">
    <property type="component" value="Unassembled WGS sequence"/>
</dbReference>
<evidence type="ECO:0000313" key="3">
    <source>
        <dbReference type="Proteomes" id="UP000006228"/>
    </source>
</evidence>
<feature type="transmembrane region" description="Helical" evidence="1">
    <location>
        <begin position="164"/>
        <end position="180"/>
    </location>
</feature>
<evidence type="ECO:0008006" key="4">
    <source>
        <dbReference type="Google" id="ProtNLM"/>
    </source>
</evidence>